<dbReference type="InterPro" id="IPR051533">
    <property type="entry name" value="WaaL-like"/>
</dbReference>
<comment type="subcellular location">
    <subcellularLocation>
        <location evidence="1">Membrane</location>
        <topology evidence="1">Multi-pass membrane protein</topology>
    </subcellularLocation>
</comment>
<accession>A0A263BSF9</accession>
<sequence length="490" mass="56254">MGKFNNVSYKVSWLAVLLLFLVVTAFQENVLGYLLGISFFVFALFRPKYAILLLFMYYPIRPFIIEYVSSLRYVGDLIIFGALLRIIWNGRTNVKSLINFKTFEYGYFAFIIIGATSAILNDISVTMVIIQIRAFILLYLIYYIVSRLKITKADIKHLLWITIWTVIVIIIQAIFEKLSVRTLFLPESWQTMPLSSKNRVRIYGMLGNPNTLSIYLSFVFLFFFYAKKYIAGANSKLLSFLNLSVLGIIILTYSRGTWIGIIVMLAVYIVLTRKLYILKDVLKTVLVATLLFIMPVVSITSYIESSEEGTEKVKEIQKYDQEGKSGFVDRVGKTFSDDTITSSKKSGRLYIVEKGYEIFKDFPIIGTGFSTFGDSASLRRVSPMYEEYNIGYQFYSDNQYIQVIVQTGLLGVIAFAVFLLHMLFIYWKRRKESFSALMVSVLLSAFVMGLVYNLWEADIFGLCFFALLAISVRSKEELMSLHASLVMKYD</sequence>
<evidence type="ECO:0000256" key="3">
    <source>
        <dbReference type="ARBA" id="ARBA00022989"/>
    </source>
</evidence>
<keyword evidence="4 5" id="KW-0472">Membrane</keyword>
<dbReference type="EMBL" id="NPIA01000005">
    <property type="protein sequence ID" value="OZM56650.1"/>
    <property type="molecule type" value="Genomic_DNA"/>
</dbReference>
<keyword evidence="3 5" id="KW-1133">Transmembrane helix</keyword>
<dbReference type="PANTHER" id="PTHR37422:SF13">
    <property type="entry name" value="LIPOPOLYSACCHARIDE BIOSYNTHESIS PROTEIN PA4999-RELATED"/>
    <property type="match status" value="1"/>
</dbReference>
<proteinExistence type="predicted"/>
<feature type="transmembrane region" description="Helical" evidence="5">
    <location>
        <begin position="259"/>
        <end position="278"/>
    </location>
</feature>
<name>A0A263BSF9_9BACI</name>
<evidence type="ECO:0000256" key="2">
    <source>
        <dbReference type="ARBA" id="ARBA00022692"/>
    </source>
</evidence>
<feature type="transmembrane region" description="Helical" evidence="5">
    <location>
        <begin position="285"/>
        <end position="303"/>
    </location>
</feature>
<evidence type="ECO:0000256" key="4">
    <source>
        <dbReference type="ARBA" id="ARBA00023136"/>
    </source>
</evidence>
<dbReference type="Proteomes" id="UP000217083">
    <property type="component" value="Unassembled WGS sequence"/>
</dbReference>
<dbReference type="PANTHER" id="PTHR37422">
    <property type="entry name" value="TEICHURONIC ACID BIOSYNTHESIS PROTEIN TUAE"/>
    <property type="match status" value="1"/>
</dbReference>
<keyword evidence="8" id="KW-1185">Reference proteome</keyword>
<reference evidence="8" key="1">
    <citation type="submission" date="2017-08" db="EMBL/GenBank/DDBJ databases">
        <authorList>
            <person name="Huang Z."/>
        </authorList>
    </citation>
    <scope>NUCLEOTIDE SEQUENCE [LARGE SCALE GENOMIC DNA]</scope>
    <source>
        <strain evidence="8">SA5d-4</strain>
    </source>
</reference>
<feature type="domain" description="O-antigen ligase-related" evidence="6">
    <location>
        <begin position="244"/>
        <end position="416"/>
    </location>
</feature>
<protein>
    <submittedName>
        <fullName evidence="7">O-antigen polymerase</fullName>
    </submittedName>
</protein>
<evidence type="ECO:0000313" key="7">
    <source>
        <dbReference type="EMBL" id="OZM56650.1"/>
    </source>
</evidence>
<feature type="transmembrane region" description="Helical" evidence="5">
    <location>
        <begin position="70"/>
        <end position="88"/>
    </location>
</feature>
<gene>
    <name evidence="7" type="ORF">CIB95_10520</name>
</gene>
<evidence type="ECO:0000259" key="6">
    <source>
        <dbReference type="Pfam" id="PF04932"/>
    </source>
</evidence>
<comment type="caution">
    <text evidence="7">The sequence shown here is derived from an EMBL/GenBank/DDBJ whole genome shotgun (WGS) entry which is preliminary data.</text>
</comment>
<feature type="transmembrane region" description="Helical" evidence="5">
    <location>
        <begin position="403"/>
        <end position="427"/>
    </location>
</feature>
<evidence type="ECO:0000313" key="8">
    <source>
        <dbReference type="Proteomes" id="UP000217083"/>
    </source>
</evidence>
<dbReference type="InterPro" id="IPR007016">
    <property type="entry name" value="O-antigen_ligase-rel_domated"/>
</dbReference>
<feature type="transmembrane region" description="Helical" evidence="5">
    <location>
        <begin position="237"/>
        <end position="253"/>
    </location>
</feature>
<feature type="transmembrane region" description="Helical" evidence="5">
    <location>
        <begin position="123"/>
        <end position="145"/>
    </location>
</feature>
<feature type="transmembrane region" description="Helical" evidence="5">
    <location>
        <begin position="157"/>
        <end position="175"/>
    </location>
</feature>
<dbReference type="AlphaFoldDB" id="A0A263BSF9"/>
<feature type="transmembrane region" description="Helical" evidence="5">
    <location>
        <begin position="202"/>
        <end position="225"/>
    </location>
</feature>
<dbReference type="Pfam" id="PF04932">
    <property type="entry name" value="Wzy_C"/>
    <property type="match status" value="1"/>
</dbReference>
<dbReference type="RefSeq" id="WP_094924942.1">
    <property type="nucleotide sequence ID" value="NZ_NPIA01000005.1"/>
</dbReference>
<evidence type="ECO:0000256" key="5">
    <source>
        <dbReference type="SAM" id="Phobius"/>
    </source>
</evidence>
<reference evidence="7 8" key="2">
    <citation type="submission" date="2017-09" db="EMBL/GenBank/DDBJ databases">
        <title>Bacillus patelloidae sp. nov., isolated from the intestinal tract of a marine limpet.</title>
        <authorList>
            <person name="Liu R."/>
            <person name="Dong C."/>
            <person name="Shao Z."/>
        </authorList>
    </citation>
    <scope>NUCLEOTIDE SEQUENCE [LARGE SCALE GENOMIC DNA]</scope>
    <source>
        <strain evidence="7 8">SA5d-4</strain>
    </source>
</reference>
<organism evidence="7 8">
    <name type="scientific">Lottiidibacillus patelloidae</name>
    <dbReference type="NCBI Taxonomy" id="2670334"/>
    <lineage>
        <taxon>Bacteria</taxon>
        <taxon>Bacillati</taxon>
        <taxon>Bacillota</taxon>
        <taxon>Bacilli</taxon>
        <taxon>Bacillales</taxon>
        <taxon>Bacillaceae</taxon>
        <taxon>Lottiidibacillus</taxon>
    </lineage>
</organism>
<dbReference type="GO" id="GO:0016020">
    <property type="term" value="C:membrane"/>
    <property type="evidence" value="ECO:0007669"/>
    <property type="project" value="UniProtKB-SubCell"/>
</dbReference>
<feature type="transmembrane region" description="Helical" evidence="5">
    <location>
        <begin position="434"/>
        <end position="451"/>
    </location>
</feature>
<evidence type="ECO:0000256" key="1">
    <source>
        <dbReference type="ARBA" id="ARBA00004141"/>
    </source>
</evidence>
<keyword evidence="2 5" id="KW-0812">Transmembrane</keyword>